<keyword evidence="3" id="KW-0731">Sigma factor</keyword>
<dbReference type="NCBIfam" id="NF009165">
    <property type="entry name" value="PRK12512.1"/>
    <property type="match status" value="1"/>
</dbReference>
<dbReference type="SUPFAM" id="SSF88659">
    <property type="entry name" value="Sigma3 and sigma4 domains of RNA polymerase sigma factors"/>
    <property type="match status" value="1"/>
</dbReference>
<dbReference type="InterPro" id="IPR007627">
    <property type="entry name" value="RNA_pol_sigma70_r2"/>
</dbReference>
<dbReference type="InterPro" id="IPR039425">
    <property type="entry name" value="RNA_pol_sigma-70-like"/>
</dbReference>
<dbReference type="Gene3D" id="1.10.1740.10">
    <property type="match status" value="1"/>
</dbReference>
<dbReference type="PANTHER" id="PTHR43133:SF58">
    <property type="entry name" value="ECF RNA POLYMERASE SIGMA FACTOR SIGD"/>
    <property type="match status" value="1"/>
</dbReference>
<evidence type="ECO:0000313" key="9">
    <source>
        <dbReference type="Proteomes" id="UP000263993"/>
    </source>
</evidence>
<dbReference type="SUPFAM" id="SSF88946">
    <property type="entry name" value="Sigma2 domain of RNA polymerase sigma factors"/>
    <property type="match status" value="1"/>
</dbReference>
<evidence type="ECO:0000256" key="2">
    <source>
        <dbReference type="ARBA" id="ARBA00023015"/>
    </source>
</evidence>
<keyword evidence="2" id="KW-0805">Transcription regulation</keyword>
<dbReference type="PANTHER" id="PTHR43133">
    <property type="entry name" value="RNA POLYMERASE ECF-TYPE SIGMA FACTO"/>
    <property type="match status" value="1"/>
</dbReference>
<keyword evidence="4" id="KW-0238">DNA-binding</keyword>
<dbReference type="Pfam" id="PF04542">
    <property type="entry name" value="Sigma70_r2"/>
    <property type="match status" value="1"/>
</dbReference>
<name>A0A371BDL8_9BRAD</name>
<dbReference type="InterPro" id="IPR014284">
    <property type="entry name" value="RNA_pol_sigma-70_dom"/>
</dbReference>
<evidence type="ECO:0000256" key="3">
    <source>
        <dbReference type="ARBA" id="ARBA00023082"/>
    </source>
</evidence>
<organism evidence="8 9">
    <name type="scientific">Undibacter mobilis</name>
    <dbReference type="NCBI Taxonomy" id="2292256"/>
    <lineage>
        <taxon>Bacteria</taxon>
        <taxon>Pseudomonadati</taxon>
        <taxon>Pseudomonadota</taxon>
        <taxon>Alphaproteobacteria</taxon>
        <taxon>Hyphomicrobiales</taxon>
        <taxon>Nitrobacteraceae</taxon>
        <taxon>Undibacter</taxon>
    </lineage>
</organism>
<dbReference type="InterPro" id="IPR013249">
    <property type="entry name" value="RNA_pol_sigma70_r4_t2"/>
</dbReference>
<comment type="similarity">
    <text evidence="1">Belongs to the sigma-70 factor family. ECF subfamily.</text>
</comment>
<dbReference type="InterPro" id="IPR013325">
    <property type="entry name" value="RNA_pol_sigma_r2"/>
</dbReference>
<keyword evidence="9" id="KW-1185">Reference proteome</keyword>
<feature type="domain" description="RNA polymerase sigma-70 region 2" evidence="6">
    <location>
        <begin position="23"/>
        <end position="85"/>
    </location>
</feature>
<evidence type="ECO:0000259" key="6">
    <source>
        <dbReference type="Pfam" id="PF04542"/>
    </source>
</evidence>
<dbReference type="Proteomes" id="UP000263993">
    <property type="component" value="Unassembled WGS sequence"/>
</dbReference>
<protein>
    <submittedName>
        <fullName evidence="8">RNA polymerase subunit sigma</fullName>
    </submittedName>
</protein>
<comment type="caution">
    <text evidence="8">The sequence shown here is derived from an EMBL/GenBank/DDBJ whole genome shotgun (WGS) entry which is preliminary data.</text>
</comment>
<sequence>MRAANTGDAEAYERLLRAIAAALRAPIRRHLLRAGRSAADVEDVVQEVLLAVHLKRHTWDSERPIEPWVHAIARYKVVDVLRRRTGKFDLSIDEFSETLAAEAPEPSASPGEVERHLAKLPTGQRTVVQAIAVEGHSIGEAAERLKMTAGAVRVALHRGLAALARQLGQD</sequence>
<evidence type="ECO:0000256" key="4">
    <source>
        <dbReference type="ARBA" id="ARBA00023125"/>
    </source>
</evidence>
<dbReference type="Pfam" id="PF08281">
    <property type="entry name" value="Sigma70_r4_2"/>
    <property type="match status" value="1"/>
</dbReference>
<gene>
    <name evidence="8" type="ORF">DXH78_01950</name>
</gene>
<dbReference type="OrthoDB" id="7041663at2"/>
<dbReference type="InterPro" id="IPR013324">
    <property type="entry name" value="RNA_pol_sigma_r3/r4-like"/>
</dbReference>
<evidence type="ECO:0000313" key="8">
    <source>
        <dbReference type="EMBL" id="RDV05648.1"/>
    </source>
</evidence>
<evidence type="ECO:0000256" key="5">
    <source>
        <dbReference type="ARBA" id="ARBA00023163"/>
    </source>
</evidence>
<dbReference type="NCBIfam" id="TIGR02937">
    <property type="entry name" value="sigma70-ECF"/>
    <property type="match status" value="1"/>
</dbReference>
<dbReference type="GO" id="GO:0006352">
    <property type="term" value="P:DNA-templated transcription initiation"/>
    <property type="evidence" value="ECO:0007669"/>
    <property type="project" value="InterPro"/>
</dbReference>
<dbReference type="EMBL" id="QRGO01000001">
    <property type="protein sequence ID" value="RDV05648.1"/>
    <property type="molecule type" value="Genomic_DNA"/>
</dbReference>
<dbReference type="GO" id="GO:0016987">
    <property type="term" value="F:sigma factor activity"/>
    <property type="evidence" value="ECO:0007669"/>
    <property type="project" value="UniProtKB-KW"/>
</dbReference>
<dbReference type="Gene3D" id="1.10.10.10">
    <property type="entry name" value="Winged helix-like DNA-binding domain superfamily/Winged helix DNA-binding domain"/>
    <property type="match status" value="1"/>
</dbReference>
<evidence type="ECO:0000259" key="7">
    <source>
        <dbReference type="Pfam" id="PF08281"/>
    </source>
</evidence>
<dbReference type="GO" id="GO:0003677">
    <property type="term" value="F:DNA binding"/>
    <property type="evidence" value="ECO:0007669"/>
    <property type="project" value="UniProtKB-KW"/>
</dbReference>
<dbReference type="AlphaFoldDB" id="A0A371BDL8"/>
<proteinExistence type="inferred from homology"/>
<evidence type="ECO:0000256" key="1">
    <source>
        <dbReference type="ARBA" id="ARBA00010641"/>
    </source>
</evidence>
<feature type="domain" description="RNA polymerase sigma factor 70 region 4 type 2" evidence="7">
    <location>
        <begin position="113"/>
        <end position="163"/>
    </location>
</feature>
<accession>A0A371BDL8</accession>
<reference evidence="9" key="1">
    <citation type="submission" date="2018-08" db="EMBL/GenBank/DDBJ databases">
        <authorList>
            <person name="Kim S.-J."/>
            <person name="Jung G.-Y."/>
        </authorList>
    </citation>
    <scope>NUCLEOTIDE SEQUENCE [LARGE SCALE GENOMIC DNA]</scope>
    <source>
        <strain evidence="9">GY_H</strain>
    </source>
</reference>
<dbReference type="InterPro" id="IPR036388">
    <property type="entry name" value="WH-like_DNA-bd_sf"/>
</dbReference>
<keyword evidence="5" id="KW-0804">Transcription</keyword>